<dbReference type="RefSeq" id="WP_296936966.1">
    <property type="nucleotide sequence ID" value="NZ_LT598928.1"/>
</dbReference>
<dbReference type="AlphaFoldDB" id="A0A212KEL6"/>
<evidence type="ECO:0000313" key="1">
    <source>
        <dbReference type="EMBL" id="SBW10081.1"/>
    </source>
</evidence>
<dbReference type="EMBL" id="FLUP01000001">
    <property type="protein sequence ID" value="SBW10081.1"/>
    <property type="molecule type" value="Genomic_DNA"/>
</dbReference>
<sequence length="100" mass="10619">MKEDTMKKESTGITDIATAIESSLENLRTGLNDSKGFAIVFVSTTDDGTMHGGSVFGKISNTAMSTLCLDALKTAGRVTAKRAQCDCPDCRAERASQTTH</sequence>
<reference evidence="1" key="1">
    <citation type="submission" date="2016-04" db="EMBL/GenBank/DDBJ databases">
        <authorList>
            <person name="Evans L.H."/>
            <person name="Alamgir A."/>
            <person name="Owens N."/>
            <person name="Weber N.D."/>
            <person name="Virtaneva K."/>
            <person name="Barbian K."/>
            <person name="Babar A."/>
            <person name="Rosenke K."/>
        </authorList>
    </citation>
    <scope>NUCLEOTIDE SEQUENCE</scope>
    <source>
        <strain evidence="1">92-2</strain>
    </source>
</reference>
<organism evidence="1">
    <name type="scientific">uncultured Desulfovibrio sp</name>
    <dbReference type="NCBI Taxonomy" id="167968"/>
    <lineage>
        <taxon>Bacteria</taxon>
        <taxon>Pseudomonadati</taxon>
        <taxon>Thermodesulfobacteriota</taxon>
        <taxon>Desulfovibrionia</taxon>
        <taxon>Desulfovibrionales</taxon>
        <taxon>Desulfovibrionaceae</taxon>
        <taxon>Desulfovibrio</taxon>
        <taxon>environmental samples</taxon>
    </lineage>
</organism>
<name>A0A212KEL6_9BACT</name>
<protein>
    <submittedName>
        <fullName evidence="1">Uncharacterized protein</fullName>
    </submittedName>
</protein>
<proteinExistence type="predicted"/>
<accession>A0A212KEL6</accession>
<gene>
    <name evidence="1" type="ORF">KM92DES2_12881</name>
</gene>